<accession>A0A9W7XF79</accession>
<comment type="caution">
    <text evidence="1">The sequence shown here is derived from an EMBL/GenBank/DDBJ whole genome shotgun (WGS) entry which is preliminary data.</text>
</comment>
<evidence type="ECO:0000313" key="1">
    <source>
        <dbReference type="EMBL" id="KAJ1257476.1"/>
    </source>
</evidence>
<name>A0A9W7XF79_9POAL</name>
<gene>
    <name evidence="1" type="ORF">BS78_K018600</name>
</gene>
<reference evidence="1 2" key="1">
    <citation type="submission" date="2022-10" db="EMBL/GenBank/DDBJ databases">
        <title>WGS assembly of Paspalum vaginatum 540-79.</title>
        <authorList>
            <person name="Sun G."/>
            <person name="Wase N."/>
            <person name="Shu S."/>
            <person name="Jenkins J."/>
            <person name="Zhou B."/>
            <person name="Torres-Rodriguez J."/>
            <person name="Chen C."/>
            <person name="Sandor L."/>
            <person name="Plott C."/>
            <person name="Yoshinga Y."/>
            <person name="Daum C."/>
            <person name="Qi P."/>
            <person name="Barry K."/>
            <person name="Lipzen A."/>
            <person name="Berry L."/>
            <person name="Pedersen C."/>
            <person name="Gottilla T."/>
            <person name="Foltz A."/>
            <person name="Yu H."/>
            <person name="O'Malley R."/>
            <person name="Zhang C."/>
            <person name="Devos K."/>
            <person name="Sigmon B."/>
            <person name="Yu B."/>
            <person name="Obata T."/>
            <person name="Schmutz J."/>
            <person name="Schnable J."/>
        </authorList>
    </citation>
    <scope>NUCLEOTIDE SEQUENCE [LARGE SCALE GENOMIC DNA]</scope>
    <source>
        <strain evidence="2">cv. 540-79</strain>
    </source>
</reference>
<evidence type="ECO:0000313" key="2">
    <source>
        <dbReference type="Proteomes" id="UP001164776"/>
    </source>
</evidence>
<organism evidence="1 2">
    <name type="scientific">Paspalum vaginatum</name>
    <name type="common">seashore paspalum</name>
    <dbReference type="NCBI Taxonomy" id="158149"/>
    <lineage>
        <taxon>Eukaryota</taxon>
        <taxon>Viridiplantae</taxon>
        <taxon>Streptophyta</taxon>
        <taxon>Embryophyta</taxon>
        <taxon>Tracheophyta</taxon>
        <taxon>Spermatophyta</taxon>
        <taxon>Magnoliopsida</taxon>
        <taxon>Liliopsida</taxon>
        <taxon>Poales</taxon>
        <taxon>Poaceae</taxon>
        <taxon>PACMAD clade</taxon>
        <taxon>Panicoideae</taxon>
        <taxon>Andropogonodae</taxon>
        <taxon>Paspaleae</taxon>
        <taxon>Paspalinae</taxon>
        <taxon>Paspalum</taxon>
    </lineage>
</organism>
<sequence length="77" mass="8374">MEWSSLGATSRRWIQPLHGTMWILGRGCLLPSIKAIGVDMTKKDLILTALSAISEEHICSLRPAGKKCAAALLPLFV</sequence>
<keyword evidence="2" id="KW-1185">Reference proteome</keyword>
<protein>
    <submittedName>
        <fullName evidence="1">Uncharacterized protein</fullName>
    </submittedName>
</protein>
<dbReference type="AlphaFoldDB" id="A0A9W7XF79"/>
<dbReference type="Proteomes" id="UP001164776">
    <property type="component" value="Unassembled WGS sequence"/>
</dbReference>
<dbReference type="EMBL" id="MU629415">
    <property type="protein sequence ID" value="KAJ1257476.1"/>
    <property type="molecule type" value="Genomic_DNA"/>
</dbReference>
<proteinExistence type="predicted"/>